<dbReference type="CDD" id="cd16433">
    <property type="entry name" value="CheB"/>
    <property type="match status" value="1"/>
</dbReference>
<dbReference type="SUPFAM" id="SSF52738">
    <property type="entry name" value="Methylesterase CheB, C-terminal domain"/>
    <property type="match status" value="1"/>
</dbReference>
<keyword evidence="1 4" id="KW-0378">Hydrolase</keyword>
<protein>
    <recommendedName>
        <fullName evidence="2">protein-glutamate methylesterase</fullName>
        <ecNumber evidence="2">3.1.1.61</ecNumber>
    </recommendedName>
</protein>
<dbReference type="Proteomes" id="UP000739180">
    <property type="component" value="Unassembled WGS sequence"/>
</dbReference>
<dbReference type="RefSeq" id="WP_138771580.1">
    <property type="nucleotide sequence ID" value="NZ_JBHSSX010000096.1"/>
</dbReference>
<dbReference type="InterPro" id="IPR000673">
    <property type="entry name" value="Sig_transdc_resp-reg_Me-estase"/>
</dbReference>
<evidence type="ECO:0000256" key="3">
    <source>
        <dbReference type="ARBA" id="ARBA00048267"/>
    </source>
</evidence>
<proteinExistence type="predicted"/>
<feature type="domain" description="CheB-type methylesterase" evidence="5">
    <location>
        <begin position="4"/>
        <end position="191"/>
    </location>
</feature>
<reference evidence="6 7" key="1">
    <citation type="submission" date="2019-05" db="EMBL/GenBank/DDBJ databases">
        <title>Genome of Alcanivorax gelatiniphagus, an oil degrading marine bacteria.</title>
        <authorList>
            <person name="Kwon K.K."/>
        </authorList>
    </citation>
    <scope>NUCLEOTIDE SEQUENCE [LARGE SCALE GENOMIC DNA]</scope>
    <source>
        <strain evidence="6 7">MEBiC 08158</strain>
    </source>
</reference>
<comment type="catalytic activity">
    <reaction evidence="3">
        <text>[protein]-L-glutamate 5-O-methyl ester + H2O = L-glutamyl-[protein] + methanol + H(+)</text>
        <dbReference type="Rhea" id="RHEA:23236"/>
        <dbReference type="Rhea" id="RHEA-COMP:10208"/>
        <dbReference type="Rhea" id="RHEA-COMP:10311"/>
        <dbReference type="ChEBI" id="CHEBI:15377"/>
        <dbReference type="ChEBI" id="CHEBI:15378"/>
        <dbReference type="ChEBI" id="CHEBI:17790"/>
        <dbReference type="ChEBI" id="CHEBI:29973"/>
        <dbReference type="ChEBI" id="CHEBI:82795"/>
        <dbReference type="EC" id="3.1.1.61"/>
    </reaction>
</comment>
<feature type="active site" evidence="4">
    <location>
        <position position="133"/>
    </location>
</feature>
<gene>
    <name evidence="6" type="ORF">FGS76_05300</name>
</gene>
<evidence type="ECO:0000256" key="1">
    <source>
        <dbReference type="ARBA" id="ARBA00022801"/>
    </source>
</evidence>
<feature type="active site" evidence="4">
    <location>
        <position position="40"/>
    </location>
</feature>
<accession>A0ABY2XPW8</accession>
<sequence>MARPIKMVVMGASWGGLNAYSRILSSLPEGLPAAIMLVQHQNASADNRLAWLLSRYCRPPVVAPNDKETIRAGHIYVAPPGYHMLVNGDHTVALTVYRPVHFSRPSIDELFFSAGHVYGDQTLGVVLTGANEDGSAGLDYIRRRGGRTLVQSPQSSEAPAMPEAAIALGAAAEVLDLERIGPWLVESLTKNQSEDQVARQVNSGVGLRND</sequence>
<dbReference type="InterPro" id="IPR035909">
    <property type="entry name" value="CheB_C"/>
</dbReference>
<dbReference type="PANTHER" id="PTHR42872">
    <property type="entry name" value="PROTEIN-GLUTAMATE METHYLESTERASE/PROTEIN-GLUTAMINE GLUTAMINASE"/>
    <property type="match status" value="1"/>
</dbReference>
<dbReference type="EC" id="3.1.1.61" evidence="2"/>
<dbReference type="EMBL" id="VCQT01000020">
    <property type="protein sequence ID" value="TMW14004.1"/>
    <property type="molecule type" value="Genomic_DNA"/>
</dbReference>
<evidence type="ECO:0000313" key="6">
    <source>
        <dbReference type="EMBL" id="TMW14004.1"/>
    </source>
</evidence>
<evidence type="ECO:0000313" key="7">
    <source>
        <dbReference type="Proteomes" id="UP000739180"/>
    </source>
</evidence>
<evidence type="ECO:0000256" key="2">
    <source>
        <dbReference type="ARBA" id="ARBA00039140"/>
    </source>
</evidence>
<keyword evidence="4" id="KW-0145">Chemotaxis</keyword>
<name>A0ABY2XPW8_9GAMM</name>
<dbReference type="Pfam" id="PF01339">
    <property type="entry name" value="CheB_methylest"/>
    <property type="match status" value="1"/>
</dbReference>
<feature type="active site" evidence="4">
    <location>
        <position position="13"/>
    </location>
</feature>
<evidence type="ECO:0000259" key="5">
    <source>
        <dbReference type="PROSITE" id="PS50122"/>
    </source>
</evidence>
<dbReference type="PANTHER" id="PTHR42872:SF6">
    <property type="entry name" value="PROTEIN-GLUTAMATE METHYLESTERASE_PROTEIN-GLUTAMINE GLUTAMINASE"/>
    <property type="match status" value="1"/>
</dbReference>
<dbReference type="PROSITE" id="PS50122">
    <property type="entry name" value="CHEB"/>
    <property type="match status" value="1"/>
</dbReference>
<dbReference type="Gene3D" id="3.40.50.180">
    <property type="entry name" value="Methylesterase CheB, C-terminal domain"/>
    <property type="match status" value="1"/>
</dbReference>
<evidence type="ECO:0000256" key="4">
    <source>
        <dbReference type="PROSITE-ProRule" id="PRU00050"/>
    </source>
</evidence>
<organism evidence="6 7">
    <name type="scientific">Alloalcanivorax gelatiniphagus</name>
    <dbReference type="NCBI Taxonomy" id="1194167"/>
    <lineage>
        <taxon>Bacteria</taxon>
        <taxon>Pseudomonadati</taxon>
        <taxon>Pseudomonadota</taxon>
        <taxon>Gammaproteobacteria</taxon>
        <taxon>Oceanospirillales</taxon>
        <taxon>Alcanivoracaceae</taxon>
        <taxon>Alloalcanivorax</taxon>
    </lineage>
</organism>
<comment type="caution">
    <text evidence="6">The sequence shown here is derived from an EMBL/GenBank/DDBJ whole genome shotgun (WGS) entry which is preliminary data.</text>
</comment>
<keyword evidence="7" id="KW-1185">Reference proteome</keyword>